<dbReference type="PANTHER" id="PTHR31025">
    <property type="entry name" value="SI:CH211-196P9.1-RELATED"/>
    <property type="match status" value="1"/>
</dbReference>
<accession>A0AAN8M036</accession>
<dbReference type="Proteomes" id="UP001356427">
    <property type="component" value="Unassembled WGS sequence"/>
</dbReference>
<comment type="caution">
    <text evidence="1">The sequence shown here is derived from an EMBL/GenBank/DDBJ whole genome shotgun (WGS) entry which is preliminary data.</text>
</comment>
<name>A0AAN8M036_9TELE</name>
<evidence type="ECO:0000313" key="2">
    <source>
        <dbReference type="Proteomes" id="UP001356427"/>
    </source>
</evidence>
<dbReference type="EMBL" id="JAGTTL010000009">
    <property type="protein sequence ID" value="KAK6318617.1"/>
    <property type="molecule type" value="Genomic_DNA"/>
</dbReference>
<dbReference type="AlphaFoldDB" id="A0AAN8M036"/>
<proteinExistence type="predicted"/>
<organism evidence="1 2">
    <name type="scientific">Coregonus suidteri</name>
    <dbReference type="NCBI Taxonomy" id="861788"/>
    <lineage>
        <taxon>Eukaryota</taxon>
        <taxon>Metazoa</taxon>
        <taxon>Chordata</taxon>
        <taxon>Craniata</taxon>
        <taxon>Vertebrata</taxon>
        <taxon>Euteleostomi</taxon>
        <taxon>Actinopterygii</taxon>
        <taxon>Neopterygii</taxon>
        <taxon>Teleostei</taxon>
        <taxon>Protacanthopterygii</taxon>
        <taxon>Salmoniformes</taxon>
        <taxon>Salmonidae</taxon>
        <taxon>Coregoninae</taxon>
        <taxon>Coregonus</taxon>
    </lineage>
</organism>
<protein>
    <submittedName>
        <fullName evidence="1">Uncharacterized protein</fullName>
    </submittedName>
</protein>
<evidence type="ECO:0000313" key="1">
    <source>
        <dbReference type="EMBL" id="KAK6318617.1"/>
    </source>
</evidence>
<sequence>MVNILVAHMIDNHGHHPTKAIREDDARGIVMLFPSLKDPYSKKGYEHFYDAASSTGYIFWRLKTVQRKIHRGSALPPNSPI</sequence>
<keyword evidence="2" id="KW-1185">Reference proteome</keyword>
<reference evidence="1 2" key="1">
    <citation type="submission" date="2021-04" db="EMBL/GenBank/DDBJ databases">
        <authorList>
            <person name="De Guttry C."/>
            <person name="Zahm M."/>
            <person name="Klopp C."/>
            <person name="Cabau C."/>
            <person name="Louis A."/>
            <person name="Berthelot C."/>
            <person name="Parey E."/>
            <person name="Roest Crollius H."/>
            <person name="Montfort J."/>
            <person name="Robinson-Rechavi M."/>
            <person name="Bucao C."/>
            <person name="Bouchez O."/>
            <person name="Gislard M."/>
            <person name="Lluch J."/>
            <person name="Milhes M."/>
            <person name="Lampietro C."/>
            <person name="Lopez Roques C."/>
            <person name="Donnadieu C."/>
            <person name="Braasch I."/>
            <person name="Desvignes T."/>
            <person name="Postlethwait J."/>
            <person name="Bobe J."/>
            <person name="Wedekind C."/>
            <person name="Guiguen Y."/>
        </authorList>
    </citation>
    <scope>NUCLEOTIDE SEQUENCE [LARGE SCALE GENOMIC DNA]</scope>
    <source>
        <strain evidence="1">Cs_M1</strain>
        <tissue evidence="1">Blood</tissue>
    </source>
</reference>
<gene>
    <name evidence="1" type="ORF">J4Q44_G00119080</name>
</gene>
<dbReference type="PANTHER" id="PTHR31025:SF29">
    <property type="entry name" value="SI:CH211-196P9.1"/>
    <property type="match status" value="1"/>
</dbReference>